<organism evidence="1 2">
    <name type="scientific">Kandleria vitulina</name>
    <dbReference type="NCBI Taxonomy" id="1630"/>
    <lineage>
        <taxon>Bacteria</taxon>
        <taxon>Bacillati</taxon>
        <taxon>Bacillota</taxon>
        <taxon>Erysipelotrichia</taxon>
        <taxon>Erysipelotrichales</taxon>
        <taxon>Coprobacillaceae</taxon>
        <taxon>Kandleria</taxon>
    </lineage>
</organism>
<gene>
    <name evidence="1" type="ORF">SAMN04487759_13511</name>
</gene>
<sequence>MLDEYRVVEVRDWSRIPRKQLHFDDRLFCYKNANSSDYINLGLYLNERDEYCACGYVGVCVLKDKYDEDYIGPDGKKIILKVVPRFKVNPWDMLAAVMNDDEYEKYSLCAENRGERFYEIFEDEKPLPLDVEDGGGEILLAISCIRACYKVCTGTVNRKMDYVQENLNGKIRGRVDFANHIKKNVVTGREDRIFCKYPAFSEDTIENQILKQSVLFSERILKVNNCLEIDGLAKIREMLLYCKRRLSRISEKNIKKSDYLAVNTRGFNSAYAPAIKLAEMLLSHSNMCISAKGDKTGFVVPFAIRMETIFEYYARTVIKNAINSDEKNKSKLRVDKYRDISEYEDLLKTTNNRDIYLMSSYIPDIAIQRYNSVTECWEYTTVLDVKYQRSVDPRSETVRHNSHQLLFYALLLNTKECGFIFPEESRQEDLLIEEQLVIQDGDAEKSDRFYSEFRIGYNESNREEEMKRILSYANKFYRK</sequence>
<dbReference type="OrthoDB" id="9786961at2"/>
<dbReference type="RefSeq" id="WP_074687125.1">
    <property type="nucleotide sequence ID" value="NZ_FNNF01000035.1"/>
</dbReference>
<dbReference type="PANTHER" id="PTHR38733">
    <property type="entry name" value="PROTEIN MCRC"/>
    <property type="match status" value="1"/>
</dbReference>
<name>A0A1H2VMU4_9FIRM</name>
<evidence type="ECO:0000313" key="1">
    <source>
        <dbReference type="EMBL" id="SDW69179.1"/>
    </source>
</evidence>
<dbReference type="InterPro" id="IPR019292">
    <property type="entry name" value="McrC"/>
</dbReference>
<dbReference type="EMBL" id="FNNF01000035">
    <property type="protein sequence ID" value="SDW69179.1"/>
    <property type="molecule type" value="Genomic_DNA"/>
</dbReference>
<dbReference type="AlphaFoldDB" id="A0A1H2VMU4"/>
<proteinExistence type="predicted"/>
<reference evidence="1 2" key="1">
    <citation type="submission" date="2016-10" db="EMBL/GenBank/DDBJ databases">
        <authorList>
            <person name="de Groot N.N."/>
        </authorList>
    </citation>
    <scope>NUCLEOTIDE SEQUENCE [LARGE SCALE GENOMIC DNA]</scope>
    <source>
        <strain evidence="1 2">S3b</strain>
    </source>
</reference>
<dbReference type="Pfam" id="PF10117">
    <property type="entry name" value="McrBC"/>
    <property type="match status" value="1"/>
</dbReference>
<accession>A0A1H2VMU4</accession>
<dbReference type="PANTHER" id="PTHR38733:SF1">
    <property type="entry name" value="TYPE IV METHYL-DIRECTED RESTRICTION ENZYME ECOKMCRBC"/>
    <property type="match status" value="1"/>
</dbReference>
<dbReference type="Proteomes" id="UP000182429">
    <property type="component" value="Unassembled WGS sequence"/>
</dbReference>
<evidence type="ECO:0000313" key="2">
    <source>
        <dbReference type="Proteomes" id="UP000182429"/>
    </source>
</evidence>
<protein>
    <submittedName>
        <fullName evidence="1">McrBC 5-methylcytosine restriction system component</fullName>
    </submittedName>
</protein>